<keyword evidence="8" id="KW-1185">Reference proteome</keyword>
<proteinExistence type="predicted"/>
<evidence type="ECO:0000256" key="1">
    <source>
        <dbReference type="ARBA" id="ARBA00004141"/>
    </source>
</evidence>
<dbReference type="SUPFAM" id="SSF103481">
    <property type="entry name" value="Multidrug resistance efflux transporter EmrE"/>
    <property type="match status" value="2"/>
</dbReference>
<feature type="domain" description="EamA" evidence="6">
    <location>
        <begin position="206"/>
        <end position="338"/>
    </location>
</feature>
<name>A0AAD9GSE9_9STRA</name>
<feature type="domain" description="EamA" evidence="6">
    <location>
        <begin position="54"/>
        <end position="186"/>
    </location>
</feature>
<feature type="transmembrane region" description="Helical" evidence="5">
    <location>
        <begin position="204"/>
        <end position="225"/>
    </location>
</feature>
<feature type="transmembrane region" description="Helical" evidence="5">
    <location>
        <begin position="170"/>
        <end position="192"/>
    </location>
</feature>
<evidence type="ECO:0000313" key="8">
    <source>
        <dbReference type="Proteomes" id="UP001259832"/>
    </source>
</evidence>
<reference evidence="7" key="1">
    <citation type="submission" date="2023-08" db="EMBL/GenBank/DDBJ databases">
        <title>Reference Genome Resource for the Citrus Pathogen Phytophthora citrophthora.</title>
        <authorList>
            <person name="Moller H."/>
            <person name="Coetzee B."/>
            <person name="Rose L.J."/>
            <person name="Van Niekerk J.M."/>
        </authorList>
    </citation>
    <scope>NUCLEOTIDE SEQUENCE</scope>
    <source>
        <strain evidence="7">STE-U-9442</strain>
    </source>
</reference>
<comment type="caution">
    <text evidence="7">The sequence shown here is derived from an EMBL/GenBank/DDBJ whole genome shotgun (WGS) entry which is preliminary data.</text>
</comment>
<feature type="transmembrane region" description="Helical" evidence="5">
    <location>
        <begin position="116"/>
        <end position="140"/>
    </location>
</feature>
<keyword evidence="2 5" id="KW-0812">Transmembrane</keyword>
<dbReference type="GO" id="GO:0016020">
    <property type="term" value="C:membrane"/>
    <property type="evidence" value="ECO:0007669"/>
    <property type="project" value="UniProtKB-SubCell"/>
</dbReference>
<feature type="transmembrane region" description="Helical" evidence="5">
    <location>
        <begin position="322"/>
        <end position="341"/>
    </location>
</feature>
<sequence length="474" mass="51839">MVQTSAALESSPQANVLPVSQVVTSTKPKMKTVSESKPLLPTMSKIDDEPHALLGMTCVALSAVSFSLTTTAVKYLTYSMSSMEAIFWRSIVAIFLNLVCIWISGQSLHVASSDRFMLFCRCLSGFSSIAFSCYAISQMVLADSSAIVFTSPVFTFFLGACLLHEHIDKTSFACAILSFSGLLCVVRPSFIFGMTHATADTDGSWIAIGSALLGAIGQAFVYISVRKLKGIHYMVVVHYFLLFSIVGSLSYLLLVQQMFVMPSTISAWAAVLGSGVFTFVGQLLLTKGFQLEKAGIASVMRYLDVVCVLIWDSLLLGERINHWSIVGAIIICACTSVIALHKARSTRINRVVKAVNEFAQEVFHPYVFLSVFILSLHYSNKRIGNSDKSGDNPNEPAVGSVRLNRVRVHIRVQAARHRVDDQSAGMHNVIAICQHATAEYKQREGNGLEVVGDDPLPTMHFFTFLDHSVVVRPG</sequence>
<accession>A0AAD9GSE9</accession>
<feature type="transmembrane region" description="Helical" evidence="5">
    <location>
        <begin position="237"/>
        <end position="259"/>
    </location>
</feature>
<comment type="subcellular location">
    <subcellularLocation>
        <location evidence="1">Membrane</location>
        <topology evidence="1">Multi-pass membrane protein</topology>
    </subcellularLocation>
</comment>
<dbReference type="PANTHER" id="PTHR22911:SF6">
    <property type="entry name" value="SOLUTE CARRIER FAMILY 35 MEMBER G1"/>
    <property type="match status" value="1"/>
</dbReference>
<keyword evidence="3 5" id="KW-1133">Transmembrane helix</keyword>
<gene>
    <name evidence="7" type="ORF">P3T76_004732</name>
</gene>
<feature type="transmembrane region" description="Helical" evidence="5">
    <location>
        <begin position="298"/>
        <end position="316"/>
    </location>
</feature>
<protein>
    <submittedName>
        <fullName evidence="7">Transport protein</fullName>
    </submittedName>
</protein>
<evidence type="ECO:0000259" key="6">
    <source>
        <dbReference type="Pfam" id="PF00892"/>
    </source>
</evidence>
<feature type="transmembrane region" description="Helical" evidence="5">
    <location>
        <begin position="85"/>
        <end position="104"/>
    </location>
</feature>
<keyword evidence="4 5" id="KW-0472">Membrane</keyword>
<dbReference type="InterPro" id="IPR000620">
    <property type="entry name" value="EamA_dom"/>
</dbReference>
<evidence type="ECO:0000256" key="2">
    <source>
        <dbReference type="ARBA" id="ARBA00022692"/>
    </source>
</evidence>
<evidence type="ECO:0000256" key="4">
    <source>
        <dbReference type="ARBA" id="ARBA00023136"/>
    </source>
</evidence>
<dbReference type="PANTHER" id="PTHR22911">
    <property type="entry name" value="ACYL-MALONYL CONDENSING ENZYME-RELATED"/>
    <property type="match status" value="1"/>
</dbReference>
<dbReference type="AlphaFoldDB" id="A0AAD9GSE9"/>
<dbReference type="EMBL" id="JASMQC010000007">
    <property type="protein sequence ID" value="KAK1943336.1"/>
    <property type="molecule type" value="Genomic_DNA"/>
</dbReference>
<evidence type="ECO:0000256" key="3">
    <source>
        <dbReference type="ARBA" id="ARBA00022989"/>
    </source>
</evidence>
<organism evidence="7 8">
    <name type="scientific">Phytophthora citrophthora</name>
    <dbReference type="NCBI Taxonomy" id="4793"/>
    <lineage>
        <taxon>Eukaryota</taxon>
        <taxon>Sar</taxon>
        <taxon>Stramenopiles</taxon>
        <taxon>Oomycota</taxon>
        <taxon>Peronosporomycetes</taxon>
        <taxon>Peronosporales</taxon>
        <taxon>Peronosporaceae</taxon>
        <taxon>Phytophthora</taxon>
    </lineage>
</organism>
<evidence type="ECO:0000256" key="5">
    <source>
        <dbReference type="SAM" id="Phobius"/>
    </source>
</evidence>
<feature type="transmembrane region" description="Helical" evidence="5">
    <location>
        <begin position="265"/>
        <end position="286"/>
    </location>
</feature>
<dbReference type="Pfam" id="PF00892">
    <property type="entry name" value="EamA"/>
    <property type="match status" value="2"/>
</dbReference>
<dbReference type="InterPro" id="IPR037185">
    <property type="entry name" value="EmrE-like"/>
</dbReference>
<evidence type="ECO:0000313" key="7">
    <source>
        <dbReference type="EMBL" id="KAK1943336.1"/>
    </source>
</evidence>
<dbReference type="Proteomes" id="UP001259832">
    <property type="component" value="Unassembled WGS sequence"/>
</dbReference>
<feature type="transmembrane region" description="Helical" evidence="5">
    <location>
        <begin position="52"/>
        <end position="73"/>
    </location>
</feature>
<feature type="transmembrane region" description="Helical" evidence="5">
    <location>
        <begin position="146"/>
        <end position="163"/>
    </location>
</feature>